<sequence>MSAVDHPTHYNIGSIEVIDAIEDWCLGFHLGNVVKYIARAPHKGKLVEDLKKARWYLQRFVDRGGTARDDGFDGGFSIAPHRAALDWKLPAPLASIVHVCARRGDLGTALDNLTNFISGAEA</sequence>
<evidence type="ECO:0008006" key="2">
    <source>
        <dbReference type="Google" id="ProtNLM"/>
    </source>
</evidence>
<protein>
    <recommendedName>
        <fullName evidence="2">DUF3310 domain-containing protein</fullName>
    </recommendedName>
</protein>
<dbReference type="EMBL" id="LAZR01051519">
    <property type="protein sequence ID" value="KKK84978.1"/>
    <property type="molecule type" value="Genomic_DNA"/>
</dbReference>
<dbReference type="AlphaFoldDB" id="A0A0F8YU57"/>
<organism evidence="1">
    <name type="scientific">marine sediment metagenome</name>
    <dbReference type="NCBI Taxonomy" id="412755"/>
    <lineage>
        <taxon>unclassified sequences</taxon>
        <taxon>metagenomes</taxon>
        <taxon>ecological metagenomes</taxon>
    </lineage>
</organism>
<gene>
    <name evidence="1" type="ORF">LCGC14_2777910</name>
</gene>
<evidence type="ECO:0000313" key="1">
    <source>
        <dbReference type="EMBL" id="KKK84978.1"/>
    </source>
</evidence>
<reference evidence="1" key="1">
    <citation type="journal article" date="2015" name="Nature">
        <title>Complex archaea that bridge the gap between prokaryotes and eukaryotes.</title>
        <authorList>
            <person name="Spang A."/>
            <person name="Saw J.H."/>
            <person name="Jorgensen S.L."/>
            <person name="Zaremba-Niedzwiedzka K."/>
            <person name="Martijn J."/>
            <person name="Lind A.E."/>
            <person name="van Eijk R."/>
            <person name="Schleper C."/>
            <person name="Guy L."/>
            <person name="Ettema T.J."/>
        </authorList>
    </citation>
    <scope>NUCLEOTIDE SEQUENCE</scope>
</reference>
<proteinExistence type="predicted"/>
<dbReference type="InterPro" id="IPR021739">
    <property type="entry name" value="SaV-like"/>
</dbReference>
<dbReference type="Pfam" id="PF11753">
    <property type="entry name" value="DUF3310"/>
    <property type="match status" value="1"/>
</dbReference>
<comment type="caution">
    <text evidence="1">The sequence shown here is derived from an EMBL/GenBank/DDBJ whole genome shotgun (WGS) entry which is preliminary data.</text>
</comment>
<accession>A0A0F8YU57</accession>
<name>A0A0F8YU57_9ZZZZ</name>